<organism evidence="1">
    <name type="scientific">marine sediment metagenome</name>
    <dbReference type="NCBI Taxonomy" id="412755"/>
    <lineage>
        <taxon>unclassified sequences</taxon>
        <taxon>metagenomes</taxon>
        <taxon>ecological metagenomes</taxon>
    </lineage>
</organism>
<evidence type="ECO:0000313" key="1">
    <source>
        <dbReference type="EMBL" id="KKM05948.1"/>
    </source>
</evidence>
<dbReference type="EMBL" id="LAZR01016104">
    <property type="protein sequence ID" value="KKM05948.1"/>
    <property type="molecule type" value="Genomic_DNA"/>
</dbReference>
<gene>
    <name evidence="1" type="ORF">LCGC14_1748950</name>
</gene>
<comment type="caution">
    <text evidence="1">The sequence shown here is derived from an EMBL/GenBank/DDBJ whole genome shotgun (WGS) entry which is preliminary data.</text>
</comment>
<protein>
    <submittedName>
        <fullName evidence="1">Uncharacterized protein</fullName>
    </submittedName>
</protein>
<proteinExistence type="predicted"/>
<reference evidence="1" key="1">
    <citation type="journal article" date="2015" name="Nature">
        <title>Complex archaea that bridge the gap between prokaryotes and eukaryotes.</title>
        <authorList>
            <person name="Spang A."/>
            <person name="Saw J.H."/>
            <person name="Jorgensen S.L."/>
            <person name="Zaremba-Niedzwiedzka K."/>
            <person name="Martijn J."/>
            <person name="Lind A.E."/>
            <person name="van Eijk R."/>
            <person name="Schleper C."/>
            <person name="Guy L."/>
            <person name="Ettema T.J."/>
        </authorList>
    </citation>
    <scope>NUCLEOTIDE SEQUENCE</scope>
</reference>
<accession>A0A0F9K3X1</accession>
<dbReference type="AlphaFoldDB" id="A0A0F9K3X1"/>
<sequence>MNRWGPSTVCPNCGEDLDGGEICDCNEEERNFQVMMQEEE</sequence>
<name>A0A0F9K3X1_9ZZZZ</name>